<dbReference type="RefSeq" id="WP_091663383.1">
    <property type="nucleotide sequence ID" value="NZ_FONT01000008.1"/>
</dbReference>
<feature type="active site" description="Nucleophile" evidence="1">
    <location>
        <position position="94"/>
    </location>
</feature>
<dbReference type="SUPFAM" id="SSF53474">
    <property type="entry name" value="alpha/beta-Hydrolases"/>
    <property type="match status" value="1"/>
</dbReference>
<dbReference type="STRING" id="930128.SAMN05192532_1084"/>
<dbReference type="Gene3D" id="3.40.50.1820">
    <property type="entry name" value="alpha/beta hydrolase"/>
    <property type="match status" value="1"/>
</dbReference>
<dbReference type="AlphaFoldDB" id="A0A1I2F0H2"/>
<feature type="domain" description="Serine aminopeptidase S33" evidence="2">
    <location>
        <begin position="16"/>
        <end position="226"/>
    </location>
</feature>
<dbReference type="InterPro" id="IPR012354">
    <property type="entry name" value="Esterase_lipase"/>
</dbReference>
<accession>A0A1I2F0H2</accession>
<feature type="active site" description="Charge relay system" evidence="1">
    <location>
        <position position="193"/>
    </location>
</feature>
<protein>
    <submittedName>
        <fullName evidence="3">Carboxylesterase</fullName>
    </submittedName>
</protein>
<reference evidence="3 4" key="1">
    <citation type="submission" date="2016-10" db="EMBL/GenBank/DDBJ databases">
        <authorList>
            <person name="de Groot N.N."/>
        </authorList>
    </citation>
    <scope>NUCLEOTIDE SEQUENCE [LARGE SCALE GENOMIC DNA]</scope>
    <source>
        <strain evidence="3 4">DSM 23995</strain>
    </source>
</reference>
<dbReference type="PIRSF" id="PIRSF017388">
    <property type="entry name" value="Esterase_lipase"/>
    <property type="match status" value="1"/>
</dbReference>
<keyword evidence="4" id="KW-1185">Reference proteome</keyword>
<dbReference type="GO" id="GO:0052689">
    <property type="term" value="F:carboxylic ester hydrolase activity"/>
    <property type="evidence" value="ECO:0007669"/>
    <property type="project" value="InterPro"/>
</dbReference>
<dbReference type="Proteomes" id="UP000199516">
    <property type="component" value="Unassembled WGS sequence"/>
</dbReference>
<dbReference type="InterPro" id="IPR022742">
    <property type="entry name" value="Hydrolase_4"/>
</dbReference>
<gene>
    <name evidence="3" type="ORF">SAMN05192532_1084</name>
</gene>
<evidence type="ECO:0000313" key="3">
    <source>
        <dbReference type="EMBL" id="SFE98509.1"/>
    </source>
</evidence>
<evidence type="ECO:0000313" key="4">
    <source>
        <dbReference type="Proteomes" id="UP000199516"/>
    </source>
</evidence>
<feature type="active site" description="Charge relay system" evidence="1">
    <location>
        <position position="223"/>
    </location>
</feature>
<dbReference type="InterPro" id="IPR051044">
    <property type="entry name" value="MAG_DAG_Lipase"/>
</dbReference>
<sequence>MMRIVPPKSFTYEAGDQAILLLHGFTGSTRDVKKLGLYVKERGWTSHAPLYTGHGEQPERLLQVHPRTWWEDAVAGYWELREKGYTDIVVAGVSLGGVFALKVASELPVTGLVTMSTPIQGKNTSEFYQRVLDYFIEYKKLQGKKKLEIEEEMPCFQEQEAPHLEEIQEMIQEAREGLPRIQAPTYILQGTLDDAVYRKSAPLIYHEVGAKDKSLKWYEKSGHRITTGEESRQVNEDIYTFLIKDKKAFME</sequence>
<dbReference type="Pfam" id="PF12146">
    <property type="entry name" value="Hydrolase_4"/>
    <property type="match status" value="1"/>
</dbReference>
<evidence type="ECO:0000259" key="2">
    <source>
        <dbReference type="Pfam" id="PF12146"/>
    </source>
</evidence>
<name>A0A1I2F0H2_9BACI</name>
<evidence type="ECO:0000256" key="1">
    <source>
        <dbReference type="PIRSR" id="PIRSR017388-1"/>
    </source>
</evidence>
<dbReference type="InterPro" id="IPR029058">
    <property type="entry name" value="AB_hydrolase_fold"/>
</dbReference>
<proteinExistence type="predicted"/>
<dbReference type="OrthoDB" id="9800213at2"/>
<dbReference type="EMBL" id="FONT01000008">
    <property type="protein sequence ID" value="SFE98509.1"/>
    <property type="molecule type" value="Genomic_DNA"/>
</dbReference>
<organism evidence="3 4">
    <name type="scientific">Alteribacillus iranensis</name>
    <dbReference type="NCBI Taxonomy" id="930128"/>
    <lineage>
        <taxon>Bacteria</taxon>
        <taxon>Bacillati</taxon>
        <taxon>Bacillota</taxon>
        <taxon>Bacilli</taxon>
        <taxon>Bacillales</taxon>
        <taxon>Bacillaceae</taxon>
        <taxon>Alteribacillus</taxon>
    </lineage>
</organism>
<dbReference type="PANTHER" id="PTHR11614">
    <property type="entry name" value="PHOSPHOLIPASE-RELATED"/>
    <property type="match status" value="1"/>
</dbReference>